<keyword evidence="2" id="KW-0540">Nuclease</keyword>
<dbReference type="InterPro" id="IPR036397">
    <property type="entry name" value="RNaseH_sf"/>
</dbReference>
<dbReference type="PANTHER" id="PTHR11046:SF0">
    <property type="entry name" value="OLIGORIBONUCLEASE, MITOCHONDRIAL"/>
    <property type="match status" value="1"/>
</dbReference>
<dbReference type="GeneID" id="37011160"/>
<keyword evidence="4" id="KW-0269">Exonuclease</keyword>
<dbReference type="InterPro" id="IPR013520">
    <property type="entry name" value="Ribonucl_H"/>
</dbReference>
<sequence>MAEQYSPLPPPPATRTLQAADGPLVWIDCEMTGLLETDRIIEIACIVTDGQLNPLDDGVAYAIRTPKEVLDQMSEWCVKVHGKSGLTANCLDGTISRDHADVRAGILAYVRERIPEKRVACLAGSTVHADAVFLKRETPELIDHLHYRIVDVSSIKELVGRWYGPELKWGSGKGLHRALDDIRGSIDELKFYRQHVFLGPEECLKRRQEGTTDG</sequence>
<gene>
    <name evidence="6" type="ORF">BCV69DRAFT_161737</name>
</gene>
<evidence type="ECO:0000313" key="6">
    <source>
        <dbReference type="EMBL" id="PWN21990.1"/>
    </source>
</evidence>
<dbReference type="Gene3D" id="3.30.420.10">
    <property type="entry name" value="Ribonuclease H-like superfamily/Ribonuclease H"/>
    <property type="match status" value="1"/>
</dbReference>
<dbReference type="SUPFAM" id="SSF53098">
    <property type="entry name" value="Ribonuclease H-like"/>
    <property type="match status" value="1"/>
</dbReference>
<keyword evidence="7" id="KW-1185">Reference proteome</keyword>
<name>A0A316U9T5_9BASI</name>
<evidence type="ECO:0000256" key="3">
    <source>
        <dbReference type="ARBA" id="ARBA00022801"/>
    </source>
</evidence>
<comment type="similarity">
    <text evidence="1">Belongs to the oligoribonuclease family.</text>
</comment>
<evidence type="ECO:0000256" key="2">
    <source>
        <dbReference type="ARBA" id="ARBA00022722"/>
    </source>
</evidence>
<dbReference type="SMART" id="SM00479">
    <property type="entry name" value="EXOIII"/>
    <property type="match status" value="1"/>
</dbReference>
<proteinExistence type="inferred from homology"/>
<dbReference type="Pfam" id="PF00929">
    <property type="entry name" value="RNase_T"/>
    <property type="match status" value="1"/>
</dbReference>
<dbReference type="CDD" id="cd06135">
    <property type="entry name" value="Orn"/>
    <property type="match status" value="1"/>
</dbReference>
<protein>
    <submittedName>
        <fullName evidence="6">Ribonuclease H-like protein</fullName>
    </submittedName>
</protein>
<evidence type="ECO:0000259" key="5">
    <source>
        <dbReference type="SMART" id="SM00479"/>
    </source>
</evidence>
<dbReference type="EMBL" id="KZ819324">
    <property type="protein sequence ID" value="PWN21990.1"/>
    <property type="molecule type" value="Genomic_DNA"/>
</dbReference>
<dbReference type="RefSeq" id="XP_025349150.1">
    <property type="nucleotide sequence ID" value="XM_025489426.1"/>
</dbReference>
<keyword evidence="3" id="KW-0378">Hydrolase</keyword>
<evidence type="ECO:0000256" key="1">
    <source>
        <dbReference type="ARBA" id="ARBA00009921"/>
    </source>
</evidence>
<evidence type="ECO:0000256" key="4">
    <source>
        <dbReference type="ARBA" id="ARBA00022839"/>
    </source>
</evidence>
<dbReference type="InterPro" id="IPR012337">
    <property type="entry name" value="RNaseH-like_sf"/>
</dbReference>
<dbReference type="GO" id="GO:0003676">
    <property type="term" value="F:nucleic acid binding"/>
    <property type="evidence" value="ECO:0007669"/>
    <property type="project" value="InterPro"/>
</dbReference>
<dbReference type="PANTHER" id="PTHR11046">
    <property type="entry name" value="OLIGORIBONUCLEASE, MITOCHONDRIAL"/>
    <property type="match status" value="1"/>
</dbReference>
<dbReference type="OrthoDB" id="270189at2759"/>
<evidence type="ECO:0000313" key="7">
    <source>
        <dbReference type="Proteomes" id="UP000245942"/>
    </source>
</evidence>
<dbReference type="AlphaFoldDB" id="A0A316U9T5"/>
<dbReference type="GO" id="GO:0005739">
    <property type="term" value="C:mitochondrion"/>
    <property type="evidence" value="ECO:0007669"/>
    <property type="project" value="TreeGrafter"/>
</dbReference>
<reference evidence="6 7" key="1">
    <citation type="journal article" date="2018" name="Mol. Biol. Evol.">
        <title>Broad Genomic Sampling Reveals a Smut Pathogenic Ancestry of the Fungal Clade Ustilaginomycotina.</title>
        <authorList>
            <person name="Kijpornyongpan T."/>
            <person name="Mondo S.J."/>
            <person name="Barry K."/>
            <person name="Sandor L."/>
            <person name="Lee J."/>
            <person name="Lipzen A."/>
            <person name="Pangilinan J."/>
            <person name="LaButti K."/>
            <person name="Hainaut M."/>
            <person name="Henrissat B."/>
            <person name="Grigoriev I.V."/>
            <person name="Spatafora J.W."/>
            <person name="Aime M.C."/>
        </authorList>
    </citation>
    <scope>NUCLEOTIDE SEQUENCE [LARGE SCALE GENOMIC DNA]</scope>
    <source>
        <strain evidence="6 7">MCA 4718</strain>
    </source>
</reference>
<feature type="domain" description="Exonuclease" evidence="5">
    <location>
        <begin position="23"/>
        <end position="198"/>
    </location>
</feature>
<dbReference type="STRING" id="1684307.A0A316U9T5"/>
<dbReference type="NCBIfam" id="NF003765">
    <property type="entry name" value="PRK05359.1"/>
    <property type="match status" value="1"/>
</dbReference>
<organism evidence="6 7">
    <name type="scientific">Pseudomicrostroma glucosiphilum</name>
    <dbReference type="NCBI Taxonomy" id="1684307"/>
    <lineage>
        <taxon>Eukaryota</taxon>
        <taxon>Fungi</taxon>
        <taxon>Dikarya</taxon>
        <taxon>Basidiomycota</taxon>
        <taxon>Ustilaginomycotina</taxon>
        <taxon>Exobasidiomycetes</taxon>
        <taxon>Microstromatales</taxon>
        <taxon>Microstromatales incertae sedis</taxon>
        <taxon>Pseudomicrostroma</taxon>
    </lineage>
</organism>
<dbReference type="FunFam" id="3.30.420.10:FF:000003">
    <property type="entry name" value="Oligoribonuclease"/>
    <property type="match status" value="1"/>
</dbReference>
<dbReference type="InterPro" id="IPR022894">
    <property type="entry name" value="Oligoribonuclease"/>
</dbReference>
<dbReference type="GO" id="GO:0000175">
    <property type="term" value="F:3'-5'-RNA exonuclease activity"/>
    <property type="evidence" value="ECO:0007669"/>
    <property type="project" value="InterPro"/>
</dbReference>
<dbReference type="Proteomes" id="UP000245942">
    <property type="component" value="Unassembled WGS sequence"/>
</dbReference>
<accession>A0A316U9T5</accession>